<evidence type="ECO:0008006" key="4">
    <source>
        <dbReference type="Google" id="ProtNLM"/>
    </source>
</evidence>
<evidence type="ECO:0000256" key="1">
    <source>
        <dbReference type="SAM" id="Phobius"/>
    </source>
</evidence>
<keyword evidence="3" id="KW-1185">Reference proteome</keyword>
<keyword evidence="1" id="KW-1133">Transmembrane helix</keyword>
<dbReference type="InterPro" id="IPR001646">
    <property type="entry name" value="5peptide_repeat"/>
</dbReference>
<organism evidence="2 3">
    <name type="scientific">Desulfurobacterium thermolithotrophum (strain DSM 11699 / BSA)</name>
    <dbReference type="NCBI Taxonomy" id="868864"/>
    <lineage>
        <taxon>Bacteria</taxon>
        <taxon>Pseudomonadati</taxon>
        <taxon>Aquificota</taxon>
        <taxon>Aquificia</taxon>
        <taxon>Desulfurobacteriales</taxon>
        <taxon>Desulfurobacteriaceae</taxon>
        <taxon>Desulfurobacterium</taxon>
    </lineage>
</organism>
<dbReference type="KEGG" id="dte:Dester_1077"/>
<sequence>MADFRETVFENHAVFEEAVFKNEATFWKARFHKGVSFESVTFKDEIDFAEITFKEEAVFRKADFKNRVYFKVTNESLPFVFNLSGIKLSKSSYIEVRNLRTLKLALNNVNNTTDNFLFFDMKIEKFKDLEENRRRNLRRENYLPNIEIKSSILNNMKFINCDFSEAEQIKIENSSLTETEFINVDWGGISEKRICPKLFEGSPEEVEKARDVYRQLKLALDNQKDHINANEFYSLEMKAYERVLQEKPWRTHFQKKLVFSIHKFASNFGQSWLRPLILLILLTIGEMGAQLDFKSFVDKCFYFLIPYPLIVPSLSLLLLIFKKRENLLLWGISVIFALSGFIAFNEALPCISSPPDNWQLTLKILLENFAETLNIFSLFRNNQVINIKFLHTLYSIAIAFLTYQMIVAIRRQVRR</sequence>
<feature type="transmembrane region" description="Helical" evidence="1">
    <location>
        <begin position="327"/>
        <end position="348"/>
    </location>
</feature>
<dbReference type="eggNOG" id="ENOG5030K2F">
    <property type="taxonomic scope" value="Bacteria"/>
</dbReference>
<keyword evidence="1" id="KW-0472">Membrane</keyword>
<dbReference type="HOGENOM" id="CLU_661793_0_0_0"/>
<evidence type="ECO:0000313" key="2">
    <source>
        <dbReference type="EMBL" id="ADY73714.1"/>
    </source>
</evidence>
<keyword evidence="1" id="KW-0812">Transmembrane</keyword>
<dbReference type="InParanoid" id="F0S033"/>
<feature type="transmembrane region" description="Helical" evidence="1">
    <location>
        <begin position="301"/>
        <end position="321"/>
    </location>
</feature>
<feature type="transmembrane region" description="Helical" evidence="1">
    <location>
        <begin position="272"/>
        <end position="289"/>
    </location>
</feature>
<proteinExistence type="predicted"/>
<dbReference type="Gene3D" id="2.160.20.80">
    <property type="entry name" value="E3 ubiquitin-protein ligase SopA"/>
    <property type="match status" value="1"/>
</dbReference>
<reference evidence="3" key="2">
    <citation type="submission" date="2011-02" db="EMBL/GenBank/DDBJ databases">
        <title>The complete genome of Desulfurobacterium thermolithotrophum DSM 11699.</title>
        <authorList>
            <consortium name="US DOE Joint Genome Institute (JGI-PGF)"/>
            <person name="Lucas S."/>
            <person name="Copeland A."/>
            <person name="Lapidus A."/>
            <person name="Bruce D."/>
            <person name="Goodwin L."/>
            <person name="Pitluck S."/>
            <person name="Kyrpides N."/>
            <person name="Mavromatis K."/>
            <person name="Pagani I."/>
            <person name="Ivanova N."/>
            <person name="Mikhailova N."/>
            <person name="Daligault H."/>
            <person name="Detter J.C."/>
            <person name="Tapia R."/>
            <person name="Han C."/>
            <person name="Land M."/>
            <person name="Hauser L."/>
            <person name="Markowitz V."/>
            <person name="Cheng J.-F."/>
            <person name="Hugenholtz P."/>
            <person name="Woyke T."/>
            <person name="Wu D."/>
            <person name="Spring S."/>
            <person name="Brambilla E."/>
            <person name="Klenk H.-P."/>
            <person name="Eisen J.A."/>
        </authorList>
    </citation>
    <scope>NUCLEOTIDE SEQUENCE [LARGE SCALE GENOMIC DNA]</scope>
    <source>
        <strain evidence="3">DSM 11699 / BSA</strain>
    </source>
</reference>
<reference evidence="2 3" key="1">
    <citation type="journal article" date="2011" name="Stand. Genomic Sci.">
        <title>Complete genome sequence of the thermophilic sulfur-reducer Desulfurobacterium thermolithotrophum type strain (BSA(T)) from a deep-sea hydrothermal vent.</title>
        <authorList>
            <person name="Goker M."/>
            <person name="Daligault H."/>
            <person name="Mwirichia R."/>
            <person name="Lapidus A."/>
            <person name="Lucas S."/>
            <person name="Deshpande S."/>
            <person name="Pagani I."/>
            <person name="Tapia R."/>
            <person name="Cheng J.F."/>
            <person name="Goodwin L."/>
            <person name="Pitluck S."/>
            <person name="Liolios K."/>
            <person name="Ivanova N."/>
            <person name="Mavromatis K."/>
            <person name="Mikhailova N."/>
            <person name="Pati A."/>
            <person name="Chen A."/>
            <person name="Palaniappan K."/>
            <person name="Han C."/>
            <person name="Land M."/>
            <person name="Hauser L."/>
            <person name="Pan C."/>
            <person name="Brambilla E.M."/>
            <person name="Rohde M."/>
            <person name="Spring S."/>
            <person name="Sikorski J."/>
            <person name="Wirth R."/>
            <person name="Detter J.C."/>
            <person name="Woyke T."/>
            <person name="Bristow J."/>
            <person name="Eisen J.A."/>
            <person name="Markowitz V."/>
            <person name="Hugenholtz P."/>
            <person name="Kyrpides N.C."/>
            <person name="Klenk H.P."/>
        </authorList>
    </citation>
    <scope>NUCLEOTIDE SEQUENCE [LARGE SCALE GENOMIC DNA]</scope>
    <source>
        <strain evidence="3">DSM 11699 / BSA</strain>
    </source>
</reference>
<protein>
    <recommendedName>
        <fullName evidence="4">Pentapeptide repeat protein</fullName>
    </recommendedName>
</protein>
<feature type="transmembrane region" description="Helical" evidence="1">
    <location>
        <begin position="391"/>
        <end position="409"/>
    </location>
</feature>
<dbReference type="Pfam" id="PF13576">
    <property type="entry name" value="Pentapeptide_3"/>
    <property type="match status" value="1"/>
</dbReference>
<dbReference type="Proteomes" id="UP000007102">
    <property type="component" value="Chromosome"/>
</dbReference>
<accession>F0S033</accession>
<evidence type="ECO:0000313" key="3">
    <source>
        <dbReference type="Proteomes" id="UP000007102"/>
    </source>
</evidence>
<gene>
    <name evidence="2" type="ordered locus">Dester_1077</name>
</gene>
<dbReference type="AlphaFoldDB" id="F0S033"/>
<name>F0S033_DESTD</name>
<dbReference type="STRING" id="868864.Dester_1077"/>
<dbReference type="EMBL" id="CP002543">
    <property type="protein sequence ID" value="ADY73714.1"/>
    <property type="molecule type" value="Genomic_DNA"/>
</dbReference>